<dbReference type="Pfam" id="PF04246">
    <property type="entry name" value="RseC_MucC"/>
    <property type="match status" value="1"/>
</dbReference>
<dbReference type="InterPro" id="IPR007359">
    <property type="entry name" value="SigmaE_reg_RseC_MucC"/>
</dbReference>
<dbReference type="AlphaFoldDB" id="A0AA86Z0E4"/>
<organism evidence="2 3">
    <name type="scientific">Providencia stuartii ATCC 25827</name>
    <dbReference type="NCBI Taxonomy" id="471874"/>
    <lineage>
        <taxon>Bacteria</taxon>
        <taxon>Pseudomonadati</taxon>
        <taxon>Pseudomonadota</taxon>
        <taxon>Gammaproteobacteria</taxon>
        <taxon>Enterobacterales</taxon>
        <taxon>Morganellaceae</taxon>
        <taxon>Providencia</taxon>
    </lineage>
</organism>
<comment type="caution">
    <text evidence="2">The sequence shown here is derived from an EMBL/GenBank/DDBJ whole genome shotgun (WGS) entry which is preliminary data.</text>
</comment>
<dbReference type="EMBL" id="ABJD02000101">
    <property type="protein sequence ID" value="EDU60084.1"/>
    <property type="molecule type" value="Genomic_DNA"/>
</dbReference>
<gene>
    <name evidence="2" type="ORF">PROSTU_03288</name>
</gene>
<evidence type="ECO:0000313" key="3">
    <source>
        <dbReference type="Proteomes" id="UP000004506"/>
    </source>
</evidence>
<keyword evidence="1" id="KW-0812">Transmembrane</keyword>
<dbReference type="PANTHER" id="PTHR35867:SF1">
    <property type="entry name" value="PROTEIN RSEC"/>
    <property type="match status" value="1"/>
</dbReference>
<accession>A0AA86Z0E4</accession>
<protein>
    <submittedName>
        <fullName evidence="2">Positive regulator of sigma(E), RseC/MucC</fullName>
    </submittedName>
</protein>
<reference evidence="3" key="1">
    <citation type="submission" date="2008-04" db="EMBL/GenBank/DDBJ databases">
        <title>Draft genome sequence of Providencia stuartii (ATCC 25827).</title>
        <authorList>
            <person name="Sudarsanam P."/>
            <person name="Ley R."/>
            <person name="Guruge J."/>
            <person name="Turnbaugh P.J."/>
            <person name="Mahowald M."/>
            <person name="Liep D."/>
            <person name="Gordon J."/>
        </authorList>
    </citation>
    <scope>NUCLEOTIDE SEQUENCE [LARGE SCALE GENOMIC DNA]</scope>
    <source>
        <strain evidence="3">ATCC 25827</strain>
    </source>
</reference>
<dbReference type="Proteomes" id="UP000004506">
    <property type="component" value="Unassembled WGS sequence"/>
</dbReference>
<evidence type="ECO:0000313" key="2">
    <source>
        <dbReference type="EMBL" id="EDU60084.1"/>
    </source>
</evidence>
<proteinExistence type="predicted"/>
<name>A0AA86Z0E4_PROST</name>
<dbReference type="PIRSF" id="PIRSF004923">
    <property type="entry name" value="RseC"/>
    <property type="match status" value="1"/>
</dbReference>
<dbReference type="PANTHER" id="PTHR35867">
    <property type="entry name" value="PROTEIN RSEC"/>
    <property type="match status" value="1"/>
</dbReference>
<reference evidence="2 3" key="3">
    <citation type="submission" date="2008-05" db="EMBL/GenBank/DDBJ databases">
        <authorList>
            <person name="Fulton L."/>
            <person name="Clifton S."/>
            <person name="Fulton B."/>
            <person name="Xu J."/>
            <person name="Minx P."/>
            <person name="Pepin K.H."/>
            <person name="Johnson M."/>
            <person name="Thiruvilangam P."/>
            <person name="Bhonagiri V."/>
            <person name="Nash W.E."/>
            <person name="Mardis E.R."/>
            <person name="Wilson R.K."/>
        </authorList>
    </citation>
    <scope>NUCLEOTIDE SEQUENCE [LARGE SCALE GENOMIC DNA]</scope>
    <source>
        <strain evidence="2 3">ATCC 25827</strain>
    </source>
</reference>
<sequence length="155" mass="16735">MMIKEWATVIRWHQGRALLRYGASSGCGSCSARAACGSYALSKIGPNTEHQLEVDIEQPLVVGQKVEVGIPEGSLLRSAMLVYLTPLIGLFLVAALVQLAGFEQVWVALSGVAGGFLGFFLARKIASYWRDETAFQPVILQIGLPPNELSVQVDC</sequence>
<keyword evidence="1" id="KW-1133">Transmembrane helix</keyword>
<keyword evidence="1" id="KW-0472">Membrane</keyword>
<dbReference type="InterPro" id="IPR026268">
    <property type="entry name" value="RseC"/>
</dbReference>
<dbReference type="NCBIfam" id="NF008115">
    <property type="entry name" value="PRK10862.1"/>
    <property type="match status" value="1"/>
</dbReference>
<evidence type="ECO:0000256" key="1">
    <source>
        <dbReference type="SAM" id="Phobius"/>
    </source>
</evidence>
<reference evidence="3" key="2">
    <citation type="submission" date="2008-04" db="EMBL/GenBank/DDBJ databases">
        <title>Draft genome sequence of Providencia stuartii(ATCC 25827).</title>
        <authorList>
            <person name="Sudarsanam P."/>
            <person name="Ley R."/>
            <person name="Guruge J."/>
            <person name="Turnbaugh P.J."/>
            <person name="Mahowald M."/>
            <person name="Liep D."/>
            <person name="Gordon J."/>
        </authorList>
    </citation>
    <scope>NUCLEOTIDE SEQUENCE [LARGE SCALE GENOMIC DNA]</scope>
    <source>
        <strain evidence="3">ATCC 25827</strain>
    </source>
</reference>
<feature type="transmembrane region" description="Helical" evidence="1">
    <location>
        <begin position="80"/>
        <end position="99"/>
    </location>
</feature>
<feature type="transmembrane region" description="Helical" evidence="1">
    <location>
        <begin position="105"/>
        <end position="122"/>
    </location>
</feature>